<dbReference type="EMBL" id="CADCVS010000611">
    <property type="protein sequence ID" value="CAA9539995.1"/>
    <property type="molecule type" value="Genomic_DNA"/>
</dbReference>
<name>A0A6J4U470_9ACTN</name>
<protein>
    <submittedName>
        <fullName evidence="6">Hydroxyacylglutathione hydrolase</fullName>
        <ecNumber evidence="6">3.1.2.6</ecNumber>
    </submittedName>
</protein>
<dbReference type="Gene3D" id="3.60.15.10">
    <property type="entry name" value="Ribonuclease Z/Hydroxyacylglutathione hydrolase-like"/>
    <property type="match status" value="1"/>
</dbReference>
<keyword evidence="4" id="KW-0862">Zinc</keyword>
<dbReference type="InterPro" id="IPR001279">
    <property type="entry name" value="Metallo-B-lactamas"/>
</dbReference>
<evidence type="ECO:0000313" key="6">
    <source>
        <dbReference type="EMBL" id="CAA9539995.1"/>
    </source>
</evidence>
<accession>A0A6J4U470</accession>
<proteinExistence type="predicted"/>
<dbReference type="GO" id="GO:0004416">
    <property type="term" value="F:hydroxyacylglutathione hydrolase activity"/>
    <property type="evidence" value="ECO:0007669"/>
    <property type="project" value="UniProtKB-EC"/>
</dbReference>
<dbReference type="InterPro" id="IPR036866">
    <property type="entry name" value="RibonucZ/Hydroxyglut_hydro"/>
</dbReference>
<evidence type="ECO:0000256" key="4">
    <source>
        <dbReference type="ARBA" id="ARBA00022833"/>
    </source>
</evidence>
<evidence type="ECO:0000256" key="3">
    <source>
        <dbReference type="ARBA" id="ARBA00022801"/>
    </source>
</evidence>
<keyword evidence="3 6" id="KW-0378">Hydrolase</keyword>
<evidence type="ECO:0000259" key="5">
    <source>
        <dbReference type="SMART" id="SM00849"/>
    </source>
</evidence>
<gene>
    <name evidence="6" type="ORF">AVDCRST_MAG30-4642</name>
</gene>
<keyword evidence="2" id="KW-0479">Metal-binding</keyword>
<dbReference type="AlphaFoldDB" id="A0A6J4U470"/>
<dbReference type="PANTHER" id="PTHR46233">
    <property type="entry name" value="HYDROXYACYLGLUTATHIONE HYDROLASE GLOC"/>
    <property type="match status" value="1"/>
</dbReference>
<evidence type="ECO:0000256" key="2">
    <source>
        <dbReference type="ARBA" id="ARBA00022723"/>
    </source>
</evidence>
<organism evidence="6">
    <name type="scientific">uncultured Solirubrobacteraceae bacterium</name>
    <dbReference type="NCBI Taxonomy" id="1162706"/>
    <lineage>
        <taxon>Bacteria</taxon>
        <taxon>Bacillati</taxon>
        <taxon>Actinomycetota</taxon>
        <taxon>Thermoleophilia</taxon>
        <taxon>Solirubrobacterales</taxon>
        <taxon>Solirubrobacteraceae</taxon>
        <taxon>environmental samples</taxon>
    </lineage>
</organism>
<sequence>MILERSMSDPWLSNTYLVAAGPGAEAFFVDAGGPVEPLLAAAEKHDLRPTHVLLTHHHHDHVVELPKIVERHPGIEVLIHPGERDLVEGVTGDLEPDGVLEIGGLAVQALHTPGHTNGMLSLVVDGTDVFTGDTLFKNSVGGVRAPGSTSYADLKHSVMEVLLALPPETIIRPGHTDPTTVADELETNRFVRVWRGLDPEGADPCTALGDPATLVLLGDDYDGGHKAWVRWEDGRDDIVPGSQVQPR</sequence>
<dbReference type="SMART" id="SM00849">
    <property type="entry name" value="Lactamase_B"/>
    <property type="match status" value="1"/>
</dbReference>
<evidence type="ECO:0000256" key="1">
    <source>
        <dbReference type="ARBA" id="ARBA00001947"/>
    </source>
</evidence>
<dbReference type="SUPFAM" id="SSF56281">
    <property type="entry name" value="Metallo-hydrolase/oxidoreductase"/>
    <property type="match status" value="1"/>
</dbReference>
<dbReference type="EC" id="3.1.2.6" evidence="6"/>
<feature type="domain" description="Metallo-beta-lactamase" evidence="5">
    <location>
        <begin position="12"/>
        <end position="175"/>
    </location>
</feature>
<dbReference type="Pfam" id="PF00753">
    <property type="entry name" value="Lactamase_B"/>
    <property type="match status" value="1"/>
</dbReference>
<dbReference type="PANTHER" id="PTHR46233:SF3">
    <property type="entry name" value="HYDROXYACYLGLUTATHIONE HYDROLASE GLOC"/>
    <property type="match status" value="1"/>
</dbReference>
<reference evidence="6" key="1">
    <citation type="submission" date="2020-02" db="EMBL/GenBank/DDBJ databases">
        <authorList>
            <person name="Meier V. D."/>
        </authorList>
    </citation>
    <scope>NUCLEOTIDE SEQUENCE</scope>
    <source>
        <strain evidence="6">AVDCRST_MAG30</strain>
    </source>
</reference>
<dbReference type="InterPro" id="IPR051453">
    <property type="entry name" value="MBL_Glyoxalase_II"/>
</dbReference>
<dbReference type="GO" id="GO:0046872">
    <property type="term" value="F:metal ion binding"/>
    <property type="evidence" value="ECO:0007669"/>
    <property type="project" value="UniProtKB-KW"/>
</dbReference>
<comment type="cofactor">
    <cofactor evidence="1">
        <name>Zn(2+)</name>
        <dbReference type="ChEBI" id="CHEBI:29105"/>
    </cofactor>
</comment>